<gene>
    <name evidence="9" type="ORF">HFZ78_17925</name>
</gene>
<evidence type="ECO:0000256" key="5">
    <source>
        <dbReference type="ARBA" id="ARBA00022989"/>
    </source>
</evidence>
<proteinExistence type="predicted"/>
<keyword evidence="3" id="KW-1003">Cell membrane</keyword>
<feature type="transmembrane region" description="Helical" evidence="7">
    <location>
        <begin position="105"/>
        <end position="128"/>
    </location>
</feature>
<evidence type="ECO:0000313" key="10">
    <source>
        <dbReference type="Proteomes" id="UP000501868"/>
    </source>
</evidence>
<evidence type="ECO:0000256" key="3">
    <source>
        <dbReference type="ARBA" id="ARBA00022475"/>
    </source>
</evidence>
<feature type="domain" description="Major facilitator superfamily (MFS) profile" evidence="8">
    <location>
        <begin position="1"/>
        <end position="418"/>
    </location>
</feature>
<feature type="transmembrane region" description="Helical" evidence="7">
    <location>
        <begin position="12"/>
        <end position="31"/>
    </location>
</feature>
<feature type="transmembrane region" description="Helical" evidence="7">
    <location>
        <begin position="51"/>
        <end position="69"/>
    </location>
</feature>
<feature type="transmembrane region" description="Helical" evidence="7">
    <location>
        <begin position="256"/>
        <end position="275"/>
    </location>
</feature>
<keyword evidence="4 7" id="KW-0812">Transmembrane</keyword>
<keyword evidence="5 7" id="KW-1133">Transmembrane helix</keyword>
<dbReference type="PANTHER" id="PTHR43124:SF3">
    <property type="entry name" value="CHLORAMPHENICOL EFFLUX PUMP RV0191"/>
    <property type="match status" value="1"/>
</dbReference>
<feature type="transmembrane region" description="Helical" evidence="7">
    <location>
        <begin position="81"/>
        <end position="99"/>
    </location>
</feature>
<dbReference type="Gene3D" id="1.20.1250.20">
    <property type="entry name" value="MFS general substrate transporter like domains"/>
    <property type="match status" value="2"/>
</dbReference>
<dbReference type="SUPFAM" id="SSF103473">
    <property type="entry name" value="MFS general substrate transporter"/>
    <property type="match status" value="1"/>
</dbReference>
<dbReference type="Proteomes" id="UP000501868">
    <property type="component" value="Chromosome"/>
</dbReference>
<evidence type="ECO:0000313" key="9">
    <source>
        <dbReference type="EMBL" id="QIZ08367.1"/>
    </source>
</evidence>
<dbReference type="InterPro" id="IPR050189">
    <property type="entry name" value="MFS_Efflux_Transporters"/>
</dbReference>
<dbReference type="GO" id="GO:0005886">
    <property type="term" value="C:plasma membrane"/>
    <property type="evidence" value="ECO:0007669"/>
    <property type="project" value="UniProtKB-SubCell"/>
</dbReference>
<feature type="transmembrane region" description="Helical" evidence="7">
    <location>
        <begin position="229"/>
        <end position="250"/>
    </location>
</feature>
<feature type="transmembrane region" description="Helical" evidence="7">
    <location>
        <begin position="391"/>
        <end position="414"/>
    </location>
</feature>
<evidence type="ECO:0000256" key="4">
    <source>
        <dbReference type="ARBA" id="ARBA00022692"/>
    </source>
</evidence>
<evidence type="ECO:0000256" key="2">
    <source>
        <dbReference type="ARBA" id="ARBA00022448"/>
    </source>
</evidence>
<sequence length="434" mass="47781">MILTSQNKNTKKWFTLAVLILGGGTVFKLYSLKDAFYVPMMKYFHLTHTQIGLTLSIYAFIQAFGYIISMYIVDRFSKKKLMPISLIGVGVTGFYLATFPSFNEILIIWALFAIFAEIAFWPVLVKAVRLLGDSDEQGRMFGFLEAGRGVVDTVVAFAALGIFQWIGAGAAGLKGAIIFFSVTMIVIAIILYFLLEDDVIVTVDEKGQKVNKSKAALEGALKAIKMPEIWVVSFTIFSVYSVYIGLTYFIPFLQDIYGIPVALVGVYGVINQYCLKMVGGPIGGLLADKKFKSPSKYLRVAFVASIIGMIIFILLPHQHLNVYFGITFTLAYGAIIFTQRAVFFAPIDEVGIPKEISGAAVSIACLIGYAPSMFAFTLYGSMLDRSPGIAGYRNVFLTMLAFSMLGLIISSYLVKIVNKKKALQQNLEGNQINA</sequence>
<organism evidence="9 10">
    <name type="scientific">Priestia megaterium</name>
    <name type="common">Bacillus megaterium</name>
    <dbReference type="NCBI Taxonomy" id="1404"/>
    <lineage>
        <taxon>Bacteria</taxon>
        <taxon>Bacillati</taxon>
        <taxon>Bacillota</taxon>
        <taxon>Bacilli</taxon>
        <taxon>Bacillales</taxon>
        <taxon>Bacillaceae</taxon>
        <taxon>Priestia</taxon>
    </lineage>
</organism>
<protein>
    <submittedName>
        <fullName evidence="9">MFS transporter</fullName>
    </submittedName>
</protein>
<dbReference type="Pfam" id="PF07690">
    <property type="entry name" value="MFS_1"/>
    <property type="match status" value="1"/>
</dbReference>
<name>A0A6H1P4M5_PRIMG</name>
<evidence type="ECO:0000256" key="1">
    <source>
        <dbReference type="ARBA" id="ARBA00004651"/>
    </source>
</evidence>
<dbReference type="EMBL" id="CP051128">
    <property type="protein sequence ID" value="QIZ08367.1"/>
    <property type="molecule type" value="Genomic_DNA"/>
</dbReference>
<evidence type="ECO:0000259" key="8">
    <source>
        <dbReference type="PROSITE" id="PS50850"/>
    </source>
</evidence>
<reference evidence="9 10" key="2">
    <citation type="submission" date="2020-04" db="EMBL/GenBank/DDBJ databases">
        <authorList>
            <person name="Fomenkov A."/>
            <person name="Anton B.P."/>
            <person name="Roberts R.J."/>
        </authorList>
    </citation>
    <scope>NUCLEOTIDE SEQUENCE [LARGE SCALE GENOMIC DNA]</scope>
    <source>
        <strain evidence="9 10">S2</strain>
    </source>
</reference>
<dbReference type="CDD" id="cd06174">
    <property type="entry name" value="MFS"/>
    <property type="match status" value="1"/>
</dbReference>
<dbReference type="InterPro" id="IPR036259">
    <property type="entry name" value="MFS_trans_sf"/>
</dbReference>
<dbReference type="GO" id="GO:0022857">
    <property type="term" value="F:transmembrane transporter activity"/>
    <property type="evidence" value="ECO:0007669"/>
    <property type="project" value="InterPro"/>
</dbReference>
<keyword evidence="6 7" id="KW-0472">Membrane</keyword>
<dbReference type="AlphaFoldDB" id="A0A6H1P4M5"/>
<dbReference type="PANTHER" id="PTHR43124">
    <property type="entry name" value="PURINE EFFLUX PUMP PBUE"/>
    <property type="match status" value="1"/>
</dbReference>
<dbReference type="InterPro" id="IPR020846">
    <property type="entry name" value="MFS_dom"/>
</dbReference>
<feature type="transmembrane region" description="Helical" evidence="7">
    <location>
        <begin position="149"/>
        <end position="170"/>
    </location>
</feature>
<keyword evidence="2" id="KW-0813">Transport</keyword>
<dbReference type="PROSITE" id="PS50850">
    <property type="entry name" value="MFS"/>
    <property type="match status" value="1"/>
</dbReference>
<accession>A0A6H1P4M5</accession>
<dbReference type="InterPro" id="IPR011701">
    <property type="entry name" value="MFS"/>
</dbReference>
<feature type="transmembrane region" description="Helical" evidence="7">
    <location>
        <begin position="296"/>
        <end position="316"/>
    </location>
</feature>
<feature type="transmembrane region" description="Helical" evidence="7">
    <location>
        <begin position="322"/>
        <end position="344"/>
    </location>
</feature>
<feature type="transmembrane region" description="Helical" evidence="7">
    <location>
        <begin position="176"/>
        <end position="195"/>
    </location>
</feature>
<feature type="transmembrane region" description="Helical" evidence="7">
    <location>
        <begin position="356"/>
        <end position="379"/>
    </location>
</feature>
<evidence type="ECO:0000256" key="7">
    <source>
        <dbReference type="SAM" id="Phobius"/>
    </source>
</evidence>
<reference evidence="9 10" key="1">
    <citation type="submission" date="2020-04" db="EMBL/GenBank/DDBJ databases">
        <title>Genome-Wide Identification of 5-Methylcytosine Sites in Bacterial Genomes By High-Throughput Sequencing of MspJI Restriction Fragments.</title>
        <authorList>
            <person name="Wu V."/>
        </authorList>
    </citation>
    <scope>NUCLEOTIDE SEQUENCE [LARGE SCALE GENOMIC DNA]</scope>
    <source>
        <strain evidence="9 10">S2</strain>
    </source>
</reference>
<evidence type="ECO:0000256" key="6">
    <source>
        <dbReference type="ARBA" id="ARBA00023136"/>
    </source>
</evidence>
<comment type="subcellular location">
    <subcellularLocation>
        <location evidence="1">Cell membrane</location>
        <topology evidence="1">Multi-pass membrane protein</topology>
    </subcellularLocation>
</comment>